<dbReference type="InterPro" id="IPR017853">
    <property type="entry name" value="GH"/>
</dbReference>
<evidence type="ECO:0000256" key="8">
    <source>
        <dbReference type="SAM" id="SignalP"/>
    </source>
</evidence>
<dbReference type="PANTHER" id="PTHR11177">
    <property type="entry name" value="CHITINASE"/>
    <property type="match status" value="1"/>
</dbReference>
<evidence type="ECO:0000256" key="3">
    <source>
        <dbReference type="ARBA" id="ARBA00022801"/>
    </source>
</evidence>
<feature type="domain" description="GH18" evidence="9">
    <location>
        <begin position="34"/>
        <end position="390"/>
    </location>
</feature>
<evidence type="ECO:0000256" key="7">
    <source>
        <dbReference type="RuleBase" id="RU004453"/>
    </source>
</evidence>
<dbReference type="Proteomes" id="UP001521150">
    <property type="component" value="Unassembled WGS sequence"/>
</dbReference>
<comment type="caution">
    <text evidence="10">The sequence shown here is derived from an EMBL/GenBank/DDBJ whole genome shotgun (WGS) entry which is preliminary data.</text>
</comment>
<dbReference type="Pfam" id="PF00704">
    <property type="entry name" value="Glyco_hydro_18"/>
    <property type="match status" value="1"/>
</dbReference>
<proteinExistence type="inferred from homology"/>
<keyword evidence="4" id="KW-0119">Carbohydrate metabolism</keyword>
<name>A0ABS8ZRB1_9PSEU</name>
<dbReference type="PROSITE" id="PS01095">
    <property type="entry name" value="GH18_1"/>
    <property type="match status" value="1"/>
</dbReference>
<accession>A0ABS8ZRB1</accession>
<dbReference type="SUPFAM" id="SSF51445">
    <property type="entry name" value="(Trans)glycosidases"/>
    <property type="match status" value="1"/>
</dbReference>
<dbReference type="PROSITE" id="PS51910">
    <property type="entry name" value="GH18_2"/>
    <property type="match status" value="1"/>
</dbReference>
<evidence type="ECO:0000259" key="9">
    <source>
        <dbReference type="PROSITE" id="PS51910"/>
    </source>
</evidence>
<dbReference type="InterPro" id="IPR029070">
    <property type="entry name" value="Chitinase_insertion_sf"/>
</dbReference>
<dbReference type="SMART" id="SM00636">
    <property type="entry name" value="Glyco_18"/>
    <property type="match status" value="1"/>
</dbReference>
<keyword evidence="11" id="KW-1185">Reference proteome</keyword>
<sequence>MTSLVSPLRALALAVLTVVGVLTGVSTASAAPKPIIGAYYAGWNSQSYPVSQIPVDRITHLFYAFSTIENGKCVVGSGAPADFAALAELKKKHPHLKSMISIGGWGAGGFSDATLTPASRAAFVKSCVDMFFGQYRGSFDGVDIDWEFPVYGGPTEITDRPEDKRNMTLLTKEFRRQLGPGKLVTGALPTGRLQTDGPYDPAASFELSELAKVMDFINVMTYDMGTGFSSVSTFNAPMREVSDDPLAQPMRRWNNVTSAVEYYKRHGVPGTKMVLGVPFYGRGFIVDQPGSQNGLYQRYGSAFWPGGWGTIKRDLLPNEAWKEFWHPTAQAPWLYNAAERKFLSYENPRSIAIKAEFAKKAGLVGTFMWELSDDDSSHSLLTAMSSPFKK</sequence>
<dbReference type="SUPFAM" id="SSF54556">
    <property type="entry name" value="Chitinase insertion domain"/>
    <property type="match status" value="1"/>
</dbReference>
<gene>
    <name evidence="10" type="ORF">LWC34_36905</name>
</gene>
<evidence type="ECO:0000256" key="5">
    <source>
        <dbReference type="ARBA" id="ARBA00023295"/>
    </source>
</evidence>
<dbReference type="InterPro" id="IPR050314">
    <property type="entry name" value="Glycosyl_Hydrlase_18"/>
</dbReference>
<evidence type="ECO:0000313" key="11">
    <source>
        <dbReference type="Proteomes" id="UP001521150"/>
    </source>
</evidence>
<dbReference type="Gene3D" id="3.20.20.80">
    <property type="entry name" value="Glycosidases"/>
    <property type="match status" value="1"/>
</dbReference>
<keyword evidence="5 6" id="KW-0326">Glycosidase</keyword>
<dbReference type="CDD" id="cd06548">
    <property type="entry name" value="GH18_chitinase"/>
    <property type="match status" value="1"/>
</dbReference>
<keyword evidence="4" id="KW-0624">Polysaccharide degradation</keyword>
<dbReference type="InterPro" id="IPR011583">
    <property type="entry name" value="Chitinase_II/V-like_cat"/>
</dbReference>
<keyword evidence="4" id="KW-0146">Chitin degradation</keyword>
<evidence type="ECO:0000256" key="1">
    <source>
        <dbReference type="ARBA" id="ARBA00000822"/>
    </source>
</evidence>
<reference evidence="10 11" key="1">
    <citation type="submission" date="2021-12" db="EMBL/GenBank/DDBJ databases">
        <title>Genome sequence of Kibdelosporangium philippinense ATCC 49844.</title>
        <authorList>
            <person name="Fedorov E.A."/>
            <person name="Omeragic M."/>
            <person name="Shalygina K.F."/>
            <person name="Maclea K.S."/>
        </authorList>
    </citation>
    <scope>NUCLEOTIDE SEQUENCE [LARGE SCALE GENOMIC DNA]</scope>
    <source>
        <strain evidence="10 11">ATCC 49844</strain>
    </source>
</reference>
<comment type="catalytic activity">
    <reaction evidence="1">
        <text>Random endo-hydrolysis of N-acetyl-beta-D-glucosaminide (1-&gt;4)-beta-linkages in chitin and chitodextrins.</text>
        <dbReference type="EC" id="3.2.1.14"/>
    </reaction>
</comment>
<dbReference type="RefSeq" id="WP_233729863.1">
    <property type="nucleotide sequence ID" value="NZ_JAJVCN010000003.1"/>
</dbReference>
<feature type="signal peptide" evidence="8">
    <location>
        <begin position="1"/>
        <end position="30"/>
    </location>
</feature>
<organism evidence="10 11">
    <name type="scientific">Kibdelosporangium philippinense</name>
    <dbReference type="NCBI Taxonomy" id="211113"/>
    <lineage>
        <taxon>Bacteria</taxon>
        <taxon>Bacillati</taxon>
        <taxon>Actinomycetota</taxon>
        <taxon>Actinomycetes</taxon>
        <taxon>Pseudonocardiales</taxon>
        <taxon>Pseudonocardiaceae</taxon>
        <taxon>Kibdelosporangium</taxon>
    </lineage>
</organism>
<protein>
    <recommendedName>
        <fullName evidence="2">chitinase</fullName>
        <ecNumber evidence="2">3.2.1.14</ecNumber>
    </recommendedName>
</protein>
<evidence type="ECO:0000256" key="4">
    <source>
        <dbReference type="ARBA" id="ARBA00023024"/>
    </source>
</evidence>
<dbReference type="InterPro" id="IPR001223">
    <property type="entry name" value="Glyco_hydro18_cat"/>
</dbReference>
<keyword evidence="8" id="KW-0732">Signal</keyword>
<dbReference type="EC" id="3.2.1.14" evidence="2"/>
<feature type="chain" id="PRO_5045994602" description="chitinase" evidence="8">
    <location>
        <begin position="31"/>
        <end position="390"/>
    </location>
</feature>
<evidence type="ECO:0000313" key="10">
    <source>
        <dbReference type="EMBL" id="MCE7008352.1"/>
    </source>
</evidence>
<dbReference type="GO" id="GO:0016787">
    <property type="term" value="F:hydrolase activity"/>
    <property type="evidence" value="ECO:0007669"/>
    <property type="project" value="UniProtKB-KW"/>
</dbReference>
<evidence type="ECO:0000256" key="6">
    <source>
        <dbReference type="RuleBase" id="RU000489"/>
    </source>
</evidence>
<keyword evidence="3 6" id="KW-0378">Hydrolase</keyword>
<evidence type="ECO:0000256" key="2">
    <source>
        <dbReference type="ARBA" id="ARBA00012729"/>
    </source>
</evidence>
<dbReference type="Gene3D" id="3.10.50.10">
    <property type="match status" value="1"/>
</dbReference>
<dbReference type="InterPro" id="IPR001579">
    <property type="entry name" value="Glyco_hydro_18_chit_AS"/>
</dbReference>
<comment type="similarity">
    <text evidence="7">Belongs to the glycosyl hydrolase 18 family.</text>
</comment>
<dbReference type="PANTHER" id="PTHR11177:SF317">
    <property type="entry name" value="CHITINASE 12-RELATED"/>
    <property type="match status" value="1"/>
</dbReference>
<dbReference type="EMBL" id="JAJVCN010000003">
    <property type="protein sequence ID" value="MCE7008352.1"/>
    <property type="molecule type" value="Genomic_DNA"/>
</dbReference>